<dbReference type="EMBL" id="BLIY01000014">
    <property type="protein sequence ID" value="GFE54238.1"/>
    <property type="molecule type" value="Genomic_DNA"/>
</dbReference>
<keyword evidence="2" id="KW-1185">Reference proteome</keyword>
<dbReference type="AlphaFoldDB" id="A0A9W5WUT3"/>
<gene>
    <name evidence="1" type="ORF">BaOVIS_016420</name>
</gene>
<sequence length="120" mass="12972">MLESDIWLNMLEPESSLAARSLDIPLSMSSCSGIMEPSLWDVDVGGNFSSLAIDPLSTTSILMSSITSSLDSKSLTFVSSKFGSLTLGQLETILPFDRADDILREGVNLKKANETVEKEP</sequence>
<name>A0A9W5WUT3_BABOV</name>
<comment type="caution">
    <text evidence="1">The sequence shown here is derived from an EMBL/GenBank/DDBJ whole genome shotgun (WGS) entry which is preliminary data.</text>
</comment>
<reference evidence="1" key="1">
    <citation type="submission" date="2019-12" db="EMBL/GenBank/DDBJ databases">
        <title>Genome sequence of Babesia ovis.</title>
        <authorList>
            <person name="Yamagishi J."/>
            <person name="Sevinc F."/>
            <person name="Xuan X."/>
        </authorList>
    </citation>
    <scope>NUCLEOTIDE SEQUENCE</scope>
    <source>
        <strain evidence="1">Selcuk</strain>
    </source>
</reference>
<accession>A0A9W5WUT3</accession>
<evidence type="ECO:0000313" key="2">
    <source>
        <dbReference type="Proteomes" id="UP001057455"/>
    </source>
</evidence>
<dbReference type="Proteomes" id="UP001057455">
    <property type="component" value="Unassembled WGS sequence"/>
</dbReference>
<organism evidence="1 2">
    <name type="scientific">Babesia ovis</name>
    <dbReference type="NCBI Taxonomy" id="5869"/>
    <lineage>
        <taxon>Eukaryota</taxon>
        <taxon>Sar</taxon>
        <taxon>Alveolata</taxon>
        <taxon>Apicomplexa</taxon>
        <taxon>Aconoidasida</taxon>
        <taxon>Piroplasmida</taxon>
        <taxon>Babesiidae</taxon>
        <taxon>Babesia</taxon>
    </lineage>
</organism>
<protein>
    <submittedName>
        <fullName evidence="1">DNA repair protein, putative</fullName>
    </submittedName>
</protein>
<proteinExistence type="predicted"/>
<evidence type="ECO:0000313" key="1">
    <source>
        <dbReference type="EMBL" id="GFE54238.1"/>
    </source>
</evidence>